<dbReference type="OrthoDB" id="5873607at2759"/>
<protein>
    <recommendedName>
        <fullName evidence="9">G-protein coupled receptors family 1 profile domain-containing protein</fullName>
    </recommendedName>
</protein>
<evidence type="ECO:0000256" key="1">
    <source>
        <dbReference type="ARBA" id="ARBA00004141"/>
    </source>
</evidence>
<feature type="transmembrane region" description="Helical" evidence="6">
    <location>
        <begin position="127"/>
        <end position="148"/>
    </location>
</feature>
<sequence>MFVDIYDQLYISYASVVSTLGVLFNAFLLFLIFFKSPACLTPYTVFLANTSITQLLYSICFLLTVPRVISINLRIVNIYLGFSQFLGHWWSYMIFVTMLHFAVNSFLSIMLSMVFRAISLKTLRFPTSGAFTMCILAYLIPLSMVVSIRDIEITSNFTINSNYTLWQLENLDKYRTVLSTLWVACCVSLLCIPIYSVMFYCRYRILKMLERPGYMFNTTTTLQIKRLVKALTVQSMIPVFTLFPASLIFLSTQFHVIETTKFGYIIISLLSLKKIKFPSLPGPTIDPLVTIYYVQPYRKYIVDLLWSEERPLISPFLSNNDPRFYRSRSNSVLMMRNTHFV</sequence>
<dbReference type="GO" id="GO:0016020">
    <property type="term" value="C:membrane"/>
    <property type="evidence" value="ECO:0007669"/>
    <property type="project" value="UniProtKB-SubCell"/>
</dbReference>
<feature type="transmembrane region" description="Helical" evidence="6">
    <location>
        <begin position="89"/>
        <end position="115"/>
    </location>
</feature>
<evidence type="ECO:0000313" key="8">
    <source>
        <dbReference type="Proteomes" id="UP000230233"/>
    </source>
</evidence>
<comment type="subcellular location">
    <subcellularLocation>
        <location evidence="1">Membrane</location>
        <topology evidence="1">Multi-pass membrane protein</topology>
    </subcellularLocation>
</comment>
<proteinExistence type="inferred from homology"/>
<evidence type="ECO:0000256" key="4">
    <source>
        <dbReference type="ARBA" id="ARBA00022989"/>
    </source>
</evidence>
<dbReference type="Gene3D" id="1.20.1070.10">
    <property type="entry name" value="Rhodopsin 7-helix transmembrane proteins"/>
    <property type="match status" value="1"/>
</dbReference>
<evidence type="ECO:0000256" key="6">
    <source>
        <dbReference type="SAM" id="Phobius"/>
    </source>
</evidence>
<gene>
    <name evidence="7" type="primary">Cni-srd-32</name>
    <name evidence="7" type="synonym">Cnig_chr_V.g16979</name>
    <name evidence="7" type="ORF">B9Z55_016979</name>
</gene>
<dbReference type="InterPro" id="IPR019421">
    <property type="entry name" value="7TM_GPCR_serpentine_rcpt_Srd"/>
</dbReference>
<dbReference type="EMBL" id="PDUG01000005">
    <property type="protein sequence ID" value="PIC23198.1"/>
    <property type="molecule type" value="Genomic_DNA"/>
</dbReference>
<feature type="transmembrane region" description="Helical" evidence="6">
    <location>
        <begin position="12"/>
        <end position="34"/>
    </location>
</feature>
<feature type="transmembrane region" description="Helical" evidence="6">
    <location>
        <begin position="46"/>
        <end position="69"/>
    </location>
</feature>
<evidence type="ECO:0000256" key="5">
    <source>
        <dbReference type="ARBA" id="ARBA00023136"/>
    </source>
</evidence>
<dbReference type="PANTHER" id="PTHR22945">
    <property type="entry name" value="SERPENTINE RECEPTOR, CLASS D DELTA"/>
    <property type="match status" value="1"/>
</dbReference>
<dbReference type="InterPro" id="IPR050920">
    <property type="entry name" value="Nematode_rcpt-like_delta"/>
</dbReference>
<dbReference type="PANTHER" id="PTHR22945:SF16">
    <property type="entry name" value="SERPENTINE RECEPTOR CLASS DELTA-32"/>
    <property type="match status" value="1"/>
</dbReference>
<evidence type="ECO:0000256" key="2">
    <source>
        <dbReference type="ARBA" id="ARBA00009166"/>
    </source>
</evidence>
<keyword evidence="8" id="KW-1185">Reference proteome</keyword>
<keyword evidence="4 6" id="KW-1133">Transmembrane helix</keyword>
<evidence type="ECO:0000313" key="7">
    <source>
        <dbReference type="EMBL" id="PIC23198.1"/>
    </source>
</evidence>
<feature type="transmembrane region" description="Helical" evidence="6">
    <location>
        <begin position="181"/>
        <end position="201"/>
    </location>
</feature>
<name>A0A2G5T7J9_9PELO</name>
<reference evidence="8" key="1">
    <citation type="submission" date="2017-10" db="EMBL/GenBank/DDBJ databases">
        <title>Rapid genome shrinkage in a self-fertile nematode reveals novel sperm competition proteins.</title>
        <authorList>
            <person name="Yin D."/>
            <person name="Schwarz E.M."/>
            <person name="Thomas C.G."/>
            <person name="Felde R.L."/>
            <person name="Korf I.F."/>
            <person name="Cutter A.D."/>
            <person name="Schartner C.M."/>
            <person name="Ralston E.J."/>
            <person name="Meyer B.J."/>
            <person name="Haag E.S."/>
        </authorList>
    </citation>
    <scope>NUCLEOTIDE SEQUENCE [LARGE SCALE GENOMIC DNA]</scope>
    <source>
        <strain evidence="8">JU1422</strain>
    </source>
</reference>
<dbReference type="Pfam" id="PF10317">
    <property type="entry name" value="7TM_GPCR_Srd"/>
    <property type="match status" value="1"/>
</dbReference>
<dbReference type="AlphaFoldDB" id="A0A2G5T7J9"/>
<evidence type="ECO:0000256" key="3">
    <source>
        <dbReference type="ARBA" id="ARBA00022692"/>
    </source>
</evidence>
<comment type="similarity">
    <text evidence="2">Belongs to the nematode receptor-like protein srd family.</text>
</comment>
<accession>A0A2G5T7J9</accession>
<evidence type="ECO:0008006" key="9">
    <source>
        <dbReference type="Google" id="ProtNLM"/>
    </source>
</evidence>
<organism evidence="7 8">
    <name type="scientific">Caenorhabditis nigoni</name>
    <dbReference type="NCBI Taxonomy" id="1611254"/>
    <lineage>
        <taxon>Eukaryota</taxon>
        <taxon>Metazoa</taxon>
        <taxon>Ecdysozoa</taxon>
        <taxon>Nematoda</taxon>
        <taxon>Chromadorea</taxon>
        <taxon>Rhabditida</taxon>
        <taxon>Rhabditina</taxon>
        <taxon>Rhabditomorpha</taxon>
        <taxon>Rhabditoidea</taxon>
        <taxon>Rhabditidae</taxon>
        <taxon>Peloderinae</taxon>
        <taxon>Caenorhabditis</taxon>
    </lineage>
</organism>
<dbReference type="Proteomes" id="UP000230233">
    <property type="component" value="Chromosome V"/>
</dbReference>
<comment type="caution">
    <text evidence="7">The sequence shown here is derived from an EMBL/GenBank/DDBJ whole genome shotgun (WGS) entry which is preliminary data.</text>
</comment>
<keyword evidence="5 6" id="KW-0472">Membrane</keyword>
<keyword evidence="3 6" id="KW-0812">Transmembrane</keyword>
<dbReference type="SUPFAM" id="SSF81321">
    <property type="entry name" value="Family A G protein-coupled receptor-like"/>
    <property type="match status" value="1"/>
</dbReference>